<feature type="transmembrane region" description="Helical" evidence="2">
    <location>
        <begin position="55"/>
        <end position="72"/>
    </location>
</feature>
<dbReference type="Proteomes" id="UP001152747">
    <property type="component" value="Unassembled WGS sequence"/>
</dbReference>
<feature type="transmembrane region" description="Helical" evidence="2">
    <location>
        <begin position="131"/>
        <end position="151"/>
    </location>
</feature>
<comment type="caution">
    <text evidence="3">The sequence shown here is derived from an EMBL/GenBank/DDBJ whole genome shotgun (WGS) entry which is preliminary data.</text>
</comment>
<dbReference type="EMBL" id="CANHGI010000004">
    <property type="protein sequence ID" value="CAI5446812.1"/>
    <property type="molecule type" value="Genomic_DNA"/>
</dbReference>
<feature type="region of interest" description="Disordered" evidence="1">
    <location>
        <begin position="250"/>
        <end position="332"/>
    </location>
</feature>
<reference evidence="3" key="1">
    <citation type="submission" date="2022-11" db="EMBL/GenBank/DDBJ databases">
        <authorList>
            <person name="Kikuchi T."/>
        </authorList>
    </citation>
    <scope>NUCLEOTIDE SEQUENCE</scope>
    <source>
        <strain evidence="3">PS1010</strain>
    </source>
</reference>
<keyword evidence="2" id="KW-1133">Transmembrane helix</keyword>
<proteinExistence type="predicted"/>
<feature type="transmembrane region" description="Helical" evidence="2">
    <location>
        <begin position="222"/>
        <end position="243"/>
    </location>
</feature>
<feature type="compositionally biased region" description="Polar residues" evidence="1">
    <location>
        <begin position="251"/>
        <end position="274"/>
    </location>
</feature>
<feature type="transmembrane region" description="Helical" evidence="2">
    <location>
        <begin position="6"/>
        <end position="22"/>
    </location>
</feature>
<evidence type="ECO:0000256" key="2">
    <source>
        <dbReference type="SAM" id="Phobius"/>
    </source>
</evidence>
<feature type="compositionally biased region" description="Basic residues" evidence="1">
    <location>
        <begin position="317"/>
        <end position="326"/>
    </location>
</feature>
<keyword evidence="2" id="KW-0812">Transmembrane</keyword>
<gene>
    <name evidence="3" type="ORF">CAMP_LOCUS9449</name>
</gene>
<evidence type="ECO:0000256" key="1">
    <source>
        <dbReference type="SAM" id="MobiDB-lite"/>
    </source>
</evidence>
<organism evidence="3 4">
    <name type="scientific">Caenorhabditis angaria</name>
    <dbReference type="NCBI Taxonomy" id="860376"/>
    <lineage>
        <taxon>Eukaryota</taxon>
        <taxon>Metazoa</taxon>
        <taxon>Ecdysozoa</taxon>
        <taxon>Nematoda</taxon>
        <taxon>Chromadorea</taxon>
        <taxon>Rhabditida</taxon>
        <taxon>Rhabditina</taxon>
        <taxon>Rhabditomorpha</taxon>
        <taxon>Rhabditoidea</taxon>
        <taxon>Rhabditidae</taxon>
        <taxon>Peloderinae</taxon>
        <taxon>Caenorhabditis</taxon>
    </lineage>
</organism>
<keyword evidence="2" id="KW-0472">Membrane</keyword>
<dbReference type="AlphaFoldDB" id="A0A9P1N0U5"/>
<feature type="transmembrane region" description="Helical" evidence="2">
    <location>
        <begin position="78"/>
        <end position="99"/>
    </location>
</feature>
<feature type="compositionally biased region" description="Low complexity" evidence="1">
    <location>
        <begin position="302"/>
        <end position="316"/>
    </location>
</feature>
<name>A0A9P1N0U5_9PELO</name>
<keyword evidence="4" id="KW-1185">Reference proteome</keyword>
<sequence length="332" mass="36272">MVKMLIGLVGIVNLGMGIYVVIQMQEETKATDPIKSGLSTFGNKGYTAGNSQTKGVVMPFVVALVCFAAAFMPMAAVFYLLLILVLVEIGGFIWSMVAVSDITTYMQPHYLLVKDMAETAKKEKGGRKKRIAIPIIGPILGGIVKLAKPFFEMFGSIFAKALDYVKGFVGRIPGVGNFINGFFGGEEKTQKAVEKIRDKPQLMEQLAHLTEVLEKSKLVAEIGIGVSALTAVFAAGLVVYYTLSNRREARSQASRYNSTSSTAESGYSISPATQHHSLSPHHHSKSPSTYRPKLPSTHHYHSSSPTSHYSPTTHHSPATRHHHHSRPPTSRY</sequence>
<evidence type="ECO:0000313" key="4">
    <source>
        <dbReference type="Proteomes" id="UP001152747"/>
    </source>
</evidence>
<protein>
    <submittedName>
        <fullName evidence="3">Uncharacterized protein</fullName>
    </submittedName>
</protein>
<evidence type="ECO:0000313" key="3">
    <source>
        <dbReference type="EMBL" id="CAI5446812.1"/>
    </source>
</evidence>
<accession>A0A9P1N0U5</accession>